<feature type="signal peptide" evidence="1">
    <location>
        <begin position="1"/>
        <end position="26"/>
    </location>
</feature>
<proteinExistence type="predicted"/>
<evidence type="ECO:0000313" key="3">
    <source>
        <dbReference type="Proteomes" id="UP000179076"/>
    </source>
</evidence>
<sequence>MKHSKKIFAAILGTALLGGVSPVAVAREQWFLMARHGECTEIERLKRKVPDLGDINDPYSFVKRMQQKGHTVTSTEVMEAKGKAVEVKVPERELFLVFVTAELCQKSGEK</sequence>
<dbReference type="EMBL" id="MFSP01000094">
    <property type="protein sequence ID" value="OGI66097.1"/>
    <property type="molecule type" value="Genomic_DNA"/>
</dbReference>
<dbReference type="AlphaFoldDB" id="A0A1F6V8V5"/>
<reference evidence="2 3" key="1">
    <citation type="journal article" date="2016" name="Nat. Commun.">
        <title>Thousands of microbial genomes shed light on interconnected biogeochemical processes in an aquifer system.</title>
        <authorList>
            <person name="Anantharaman K."/>
            <person name="Brown C.T."/>
            <person name="Hug L.A."/>
            <person name="Sharon I."/>
            <person name="Castelle C.J."/>
            <person name="Probst A.J."/>
            <person name="Thomas B.C."/>
            <person name="Singh A."/>
            <person name="Wilkins M.J."/>
            <person name="Karaoz U."/>
            <person name="Brodie E.L."/>
            <person name="Williams K.H."/>
            <person name="Hubbard S.S."/>
            <person name="Banfield J.F."/>
        </authorList>
    </citation>
    <scope>NUCLEOTIDE SEQUENCE [LARGE SCALE GENOMIC DNA]</scope>
</reference>
<protein>
    <submittedName>
        <fullName evidence="2">Uncharacterized protein</fullName>
    </submittedName>
</protein>
<keyword evidence="1" id="KW-0732">Signal</keyword>
<comment type="caution">
    <text evidence="2">The sequence shown here is derived from an EMBL/GenBank/DDBJ whole genome shotgun (WGS) entry which is preliminary data.</text>
</comment>
<dbReference type="Proteomes" id="UP000179076">
    <property type="component" value="Unassembled WGS sequence"/>
</dbReference>
<evidence type="ECO:0000313" key="2">
    <source>
        <dbReference type="EMBL" id="OGI66097.1"/>
    </source>
</evidence>
<name>A0A1F6V8V5_9PROT</name>
<accession>A0A1F6V8V5</accession>
<organism evidence="2 3">
    <name type="scientific">Candidatus Muproteobacteria bacterium RBG_16_60_9</name>
    <dbReference type="NCBI Taxonomy" id="1817755"/>
    <lineage>
        <taxon>Bacteria</taxon>
        <taxon>Pseudomonadati</taxon>
        <taxon>Pseudomonadota</taxon>
        <taxon>Candidatus Muproteobacteria</taxon>
    </lineage>
</organism>
<feature type="chain" id="PRO_5009527170" evidence="1">
    <location>
        <begin position="27"/>
        <end position="110"/>
    </location>
</feature>
<evidence type="ECO:0000256" key="1">
    <source>
        <dbReference type="SAM" id="SignalP"/>
    </source>
</evidence>
<gene>
    <name evidence="2" type="ORF">A2W18_11825</name>
</gene>